<keyword evidence="1" id="KW-0694">RNA-binding</keyword>
<keyword evidence="4" id="KW-1185">Reference proteome</keyword>
<accession>A0ABR1JKM5</accession>
<feature type="domain" description="Integrase catalytic" evidence="2">
    <location>
        <begin position="272"/>
        <end position="359"/>
    </location>
</feature>
<dbReference type="Pfam" id="PF24764">
    <property type="entry name" value="rva_4"/>
    <property type="match status" value="1"/>
</dbReference>
<gene>
    <name evidence="3" type="ORF">VKT23_007810</name>
</gene>
<dbReference type="InterPro" id="IPR058913">
    <property type="entry name" value="Integrase_dom_put"/>
</dbReference>
<dbReference type="EMBL" id="JBANRG010000011">
    <property type="protein sequence ID" value="KAK7462205.1"/>
    <property type="molecule type" value="Genomic_DNA"/>
</dbReference>
<protein>
    <recommendedName>
        <fullName evidence="2">Integrase catalytic domain-containing protein</fullName>
    </recommendedName>
</protein>
<name>A0ABR1JKM5_9AGAR</name>
<reference evidence="3 4" key="1">
    <citation type="submission" date="2024-01" db="EMBL/GenBank/DDBJ databases">
        <title>A draft genome for the cacao thread blight pathogen Marasmiellus scandens.</title>
        <authorList>
            <person name="Baruah I.K."/>
            <person name="Leung J."/>
            <person name="Bukari Y."/>
            <person name="Amoako-Attah I."/>
            <person name="Meinhardt L.W."/>
            <person name="Bailey B.A."/>
            <person name="Cohen S.P."/>
        </authorList>
    </citation>
    <scope>NUCLEOTIDE SEQUENCE [LARGE SCALE GENOMIC DNA]</scope>
    <source>
        <strain evidence="3 4">GH-19</strain>
    </source>
</reference>
<dbReference type="PANTHER" id="PTHR46791">
    <property type="entry name" value="EXPRESSED PROTEIN"/>
    <property type="match status" value="1"/>
</dbReference>
<evidence type="ECO:0000313" key="4">
    <source>
        <dbReference type="Proteomes" id="UP001498398"/>
    </source>
</evidence>
<dbReference type="InterPro" id="IPR012337">
    <property type="entry name" value="RNaseH-like_sf"/>
</dbReference>
<dbReference type="Proteomes" id="UP001498398">
    <property type="component" value="Unassembled WGS sequence"/>
</dbReference>
<dbReference type="Gene3D" id="3.30.420.10">
    <property type="entry name" value="Ribonuclease H-like superfamily/Ribonuclease H"/>
    <property type="match status" value="1"/>
</dbReference>
<evidence type="ECO:0000259" key="2">
    <source>
        <dbReference type="PROSITE" id="PS50994"/>
    </source>
</evidence>
<sequence>MSSPPRSSESEIASRALREHYNHYLTYVNNFLNNDRIDPFRIQRLKEELESFQVVVEELGHNLPAEERNTVQTNLVYMIHDLTICYDNSMQESHQGRPELTYTLRTGGRGRPRTIIDRTFLEGAYGEETTSGIARYLGVSRSVVRDELLRYGIAAPGFDPELWERAEVEEGLVEDDEPDDLLDPNIPISNSAPLRERRNRSYLSTISNDQLDELVLQLRRESFRRAGITTMDGLLRSLGHRLPRKRIQECLRRIDPVHHGFDRIHIRRRGYSVPGPNSLWHHDGQHGLIRYKILIHGFIDGHSRLITGLRANNNNRADTVLMLFLLAISTYGRPSRVRGDMGKENNYVAAYMMFHNGLGRGSYIWGQSIHNTRIERLWVDTTAQVTSTWQDRFANLELRHGMDINNENHVWLLQYVFLSFINKNLRLFAEGWNRHPMQIRGQANRSPRNMFYFDMFANGMRGEDVQLEDAEMEFYGLDWDALYNTAVLDSNILNNRQPHVIVEPPTQILTAEEIRTLDMVLSPWSHLDGLTDSSVVELWRTALVTSKSLRPVDF</sequence>
<evidence type="ECO:0000313" key="3">
    <source>
        <dbReference type="EMBL" id="KAK7462205.1"/>
    </source>
</evidence>
<proteinExistence type="predicted"/>
<organism evidence="3 4">
    <name type="scientific">Marasmiellus scandens</name>
    <dbReference type="NCBI Taxonomy" id="2682957"/>
    <lineage>
        <taxon>Eukaryota</taxon>
        <taxon>Fungi</taxon>
        <taxon>Dikarya</taxon>
        <taxon>Basidiomycota</taxon>
        <taxon>Agaricomycotina</taxon>
        <taxon>Agaricomycetes</taxon>
        <taxon>Agaricomycetidae</taxon>
        <taxon>Agaricales</taxon>
        <taxon>Marasmiineae</taxon>
        <taxon>Omphalotaceae</taxon>
        <taxon>Marasmiellus</taxon>
    </lineage>
</organism>
<dbReference type="PANTHER" id="PTHR46791:SF5">
    <property type="entry name" value="CLR5 DOMAIN-CONTAINING PROTEIN-RELATED"/>
    <property type="match status" value="1"/>
</dbReference>
<dbReference type="InterPro" id="IPR001584">
    <property type="entry name" value="Integrase_cat-core"/>
</dbReference>
<dbReference type="SUPFAM" id="SSF53098">
    <property type="entry name" value="Ribonuclease H-like"/>
    <property type="match status" value="1"/>
</dbReference>
<dbReference type="PROSITE" id="PS50994">
    <property type="entry name" value="INTEGRASE"/>
    <property type="match status" value="1"/>
</dbReference>
<dbReference type="InterPro" id="IPR036397">
    <property type="entry name" value="RNaseH_sf"/>
</dbReference>
<comment type="caution">
    <text evidence="3">The sequence shown here is derived from an EMBL/GenBank/DDBJ whole genome shotgun (WGS) entry which is preliminary data.</text>
</comment>
<evidence type="ECO:0000256" key="1">
    <source>
        <dbReference type="ARBA" id="ARBA00022884"/>
    </source>
</evidence>